<dbReference type="GeneID" id="113698395"/>
<evidence type="ECO:0000313" key="3">
    <source>
        <dbReference type="RefSeq" id="XP_027074008.1"/>
    </source>
</evidence>
<dbReference type="Proteomes" id="UP001652660">
    <property type="component" value="Chromosome 7c"/>
</dbReference>
<proteinExistence type="predicted"/>
<reference evidence="3" key="2">
    <citation type="submission" date="2025-08" db="UniProtKB">
        <authorList>
            <consortium name="RefSeq"/>
        </authorList>
    </citation>
    <scope>IDENTIFICATION</scope>
    <source>
        <tissue evidence="3">Leaves</tissue>
    </source>
</reference>
<keyword evidence="1" id="KW-0732">Signal</keyword>
<evidence type="ECO:0000313" key="2">
    <source>
        <dbReference type="Proteomes" id="UP001652660"/>
    </source>
</evidence>
<feature type="chain" id="PRO_5044650609" evidence="1">
    <location>
        <begin position="39"/>
        <end position="416"/>
    </location>
</feature>
<feature type="signal peptide" evidence="1">
    <location>
        <begin position="1"/>
        <end position="38"/>
    </location>
</feature>
<accession>A0A6P6T6K7</accession>
<sequence>MSSPSHSSSTCSFWSTLLHSFLLLAWFCSSAFLQVSNAASPSVNVANVSQVEDAAYFHLYYGNSFKVIKNGLDGQSYLLIQKNTRMAARTKYCTPRIRSFIIPLSNYSVDTVLFPVSFFELLGVLGNLKGITSDLVASPCVLKLHSEGQVGVVNKTEPGQLSQFAAYFISDTDQTQSCNYATFVPLVEDAPLQRAEWIKYLGVFSNLETRANQVYDMIKENYICLSRAAANKTASFKPTVAWMEFNDGVWSFTKETYKLKYVEDAGGANIDDSINKVTYNISIPDDLEEFYAILCTVDVVIDETYVPDPDAYMLSTFLQNTNLEDKSCFAFLANQSLWRFDKRIQKSSVLVQDWYDGAVSQPQLVLADLIEALSPSGNYTTTYIRNVAKGEGVINISPDMCQRESSTAMDPVVIPC</sequence>
<dbReference type="SUPFAM" id="SSF53807">
    <property type="entry name" value="Helical backbone' metal receptor"/>
    <property type="match status" value="1"/>
</dbReference>
<reference evidence="2" key="1">
    <citation type="journal article" date="2025" name="Foods">
        <title>Unveiling the Microbial Signatures of Arabica Coffee Cherries: Insights into Ripeness Specific Diversity, Functional Traits, and Implications for Quality and Safety.</title>
        <authorList>
            <consortium name="RefSeq"/>
            <person name="Tenea G.N."/>
            <person name="Cifuentes V."/>
            <person name="Reyes P."/>
            <person name="Cevallos-Vallejos M."/>
        </authorList>
    </citation>
    <scope>NUCLEOTIDE SEQUENCE [LARGE SCALE GENOMIC DNA]</scope>
</reference>
<keyword evidence="2" id="KW-1185">Reference proteome</keyword>
<protein>
    <submittedName>
        <fullName evidence="3">Uncharacterized protein</fullName>
    </submittedName>
</protein>
<evidence type="ECO:0000256" key="1">
    <source>
        <dbReference type="SAM" id="SignalP"/>
    </source>
</evidence>
<name>A0A6P6T6K7_COFAR</name>
<dbReference type="PANTHER" id="PTHR38360:SF1">
    <property type="entry name" value="F12P19.7"/>
    <property type="match status" value="1"/>
</dbReference>
<gene>
    <name evidence="3" type="primary">LOC113698395</name>
</gene>
<dbReference type="AlphaFoldDB" id="A0A6P6T6K7"/>
<dbReference type="PANTHER" id="PTHR38360">
    <property type="entry name" value="OS03G0120000 PROTEIN"/>
    <property type="match status" value="1"/>
</dbReference>
<dbReference type="RefSeq" id="XP_027074008.1">
    <property type="nucleotide sequence ID" value="XM_027218207.2"/>
</dbReference>
<organism evidence="2 3">
    <name type="scientific">Coffea arabica</name>
    <name type="common">Arabian coffee</name>
    <dbReference type="NCBI Taxonomy" id="13443"/>
    <lineage>
        <taxon>Eukaryota</taxon>
        <taxon>Viridiplantae</taxon>
        <taxon>Streptophyta</taxon>
        <taxon>Embryophyta</taxon>
        <taxon>Tracheophyta</taxon>
        <taxon>Spermatophyta</taxon>
        <taxon>Magnoliopsida</taxon>
        <taxon>eudicotyledons</taxon>
        <taxon>Gunneridae</taxon>
        <taxon>Pentapetalae</taxon>
        <taxon>asterids</taxon>
        <taxon>lamiids</taxon>
        <taxon>Gentianales</taxon>
        <taxon>Rubiaceae</taxon>
        <taxon>Ixoroideae</taxon>
        <taxon>Gardenieae complex</taxon>
        <taxon>Bertiereae - Coffeeae clade</taxon>
        <taxon>Coffeeae</taxon>
        <taxon>Coffea</taxon>
    </lineage>
</organism>